<evidence type="ECO:0000256" key="2">
    <source>
        <dbReference type="ARBA" id="ARBA00022540"/>
    </source>
</evidence>
<keyword evidence="2 6" id="KW-0396">Initiation factor</keyword>
<dbReference type="SUPFAM" id="SSF55418">
    <property type="entry name" value="eIF4e-like"/>
    <property type="match status" value="1"/>
</dbReference>
<comment type="caution">
    <text evidence="7">The sequence shown here is derived from an EMBL/GenBank/DDBJ whole genome shotgun (WGS) entry which is preliminary data.</text>
</comment>
<evidence type="ECO:0000256" key="6">
    <source>
        <dbReference type="RuleBase" id="RU004374"/>
    </source>
</evidence>
<evidence type="ECO:0000256" key="5">
    <source>
        <dbReference type="ARBA" id="ARBA00022917"/>
    </source>
</evidence>
<comment type="similarity">
    <text evidence="1 6">Belongs to the eukaryotic initiation factor 4E family.</text>
</comment>
<dbReference type="Proteomes" id="UP000318582">
    <property type="component" value="Unassembled WGS sequence"/>
</dbReference>
<dbReference type="STRING" id="109895.A0A507EDV3"/>
<dbReference type="GO" id="GO:0003743">
    <property type="term" value="F:translation initiation factor activity"/>
    <property type="evidence" value="ECO:0007669"/>
    <property type="project" value="UniProtKB-KW"/>
</dbReference>
<dbReference type="AlphaFoldDB" id="A0A507EDV3"/>
<keyword evidence="5 6" id="KW-0648">Protein biosynthesis</keyword>
<dbReference type="Pfam" id="PF01652">
    <property type="entry name" value="IF4E"/>
    <property type="match status" value="1"/>
</dbReference>
<evidence type="ECO:0000256" key="3">
    <source>
        <dbReference type="ARBA" id="ARBA00022845"/>
    </source>
</evidence>
<dbReference type="PANTHER" id="PTHR11960">
    <property type="entry name" value="EUKARYOTIC TRANSLATION INITIATION FACTOR 4E RELATED"/>
    <property type="match status" value="1"/>
</dbReference>
<evidence type="ECO:0000313" key="7">
    <source>
        <dbReference type="EMBL" id="TPX61537.1"/>
    </source>
</evidence>
<evidence type="ECO:0008006" key="9">
    <source>
        <dbReference type="Google" id="ProtNLM"/>
    </source>
</evidence>
<dbReference type="GO" id="GO:0016281">
    <property type="term" value="C:eukaryotic translation initiation factor 4F complex"/>
    <property type="evidence" value="ECO:0007669"/>
    <property type="project" value="TreeGrafter"/>
</dbReference>
<evidence type="ECO:0000256" key="4">
    <source>
        <dbReference type="ARBA" id="ARBA00022884"/>
    </source>
</evidence>
<dbReference type="InterPro" id="IPR001040">
    <property type="entry name" value="TIF_eIF_4E"/>
</dbReference>
<evidence type="ECO:0000313" key="8">
    <source>
        <dbReference type="Proteomes" id="UP000318582"/>
    </source>
</evidence>
<dbReference type="GO" id="GO:0006417">
    <property type="term" value="P:regulation of translation"/>
    <property type="evidence" value="ECO:0007669"/>
    <property type="project" value="UniProtKB-KW"/>
</dbReference>
<sequence length="233" mass="26459">MTSDPVSDATVSRIKLEAPSAAPGGLQDDTAKPDSHVKTVFHDPIHFNVKHPLQRRWTLFFDNPQEKSGMHNWEMNVKSIVTFDTVEDFWGVYNNVLNASQLGAGCNYHLFKEGVRPAWEDPANVNGGKWVTVLPKTRRAELDRMWMETILGVVGETFPKSDEICGVVMSIRIKQDRLSLWTKTALDAEATKAAGQHWKKILNFEEMERIGYQAHSDALRQDSSYFNDDMYSV</sequence>
<keyword evidence="3" id="KW-0810">Translation regulation</keyword>
<proteinExistence type="inferred from homology"/>
<organism evidence="7 8">
    <name type="scientific">Powellomyces hirtus</name>
    <dbReference type="NCBI Taxonomy" id="109895"/>
    <lineage>
        <taxon>Eukaryota</taxon>
        <taxon>Fungi</taxon>
        <taxon>Fungi incertae sedis</taxon>
        <taxon>Chytridiomycota</taxon>
        <taxon>Chytridiomycota incertae sedis</taxon>
        <taxon>Chytridiomycetes</taxon>
        <taxon>Spizellomycetales</taxon>
        <taxon>Powellomycetaceae</taxon>
        <taxon>Powellomyces</taxon>
    </lineage>
</organism>
<accession>A0A507EDV3</accession>
<dbReference type="EMBL" id="QEAQ01000007">
    <property type="protein sequence ID" value="TPX61537.1"/>
    <property type="molecule type" value="Genomic_DNA"/>
</dbReference>
<reference evidence="7 8" key="1">
    <citation type="journal article" date="2019" name="Sci. Rep.">
        <title>Comparative genomics of chytrid fungi reveal insights into the obligate biotrophic and pathogenic lifestyle of Synchytrium endobioticum.</title>
        <authorList>
            <person name="van de Vossenberg B.T.L.H."/>
            <person name="Warris S."/>
            <person name="Nguyen H.D.T."/>
            <person name="van Gent-Pelzer M.P.E."/>
            <person name="Joly D.L."/>
            <person name="van de Geest H.C."/>
            <person name="Bonants P.J.M."/>
            <person name="Smith D.S."/>
            <person name="Levesque C.A."/>
            <person name="van der Lee T.A.J."/>
        </authorList>
    </citation>
    <scope>NUCLEOTIDE SEQUENCE [LARGE SCALE GENOMIC DNA]</scope>
    <source>
        <strain evidence="7 8">CBS 809.83</strain>
    </source>
</reference>
<gene>
    <name evidence="7" type="ORF">PhCBS80983_g01126</name>
</gene>
<keyword evidence="4 6" id="KW-0694">RNA-binding</keyword>
<evidence type="ECO:0000256" key="1">
    <source>
        <dbReference type="ARBA" id="ARBA00009860"/>
    </source>
</evidence>
<dbReference type="PANTHER" id="PTHR11960:SF8">
    <property type="entry name" value="EUKARYOTIC TRANSLATION INITIATION FACTOR 4E1-RELATED"/>
    <property type="match status" value="1"/>
</dbReference>
<dbReference type="GO" id="GO:0000340">
    <property type="term" value="F:RNA 7-methylguanosine cap binding"/>
    <property type="evidence" value="ECO:0007669"/>
    <property type="project" value="TreeGrafter"/>
</dbReference>
<keyword evidence="8" id="KW-1185">Reference proteome</keyword>
<protein>
    <recommendedName>
        <fullName evidence="9">Eukaryotic translation initiation factor 4E</fullName>
    </recommendedName>
</protein>
<name>A0A507EDV3_9FUNG</name>
<dbReference type="InterPro" id="IPR023398">
    <property type="entry name" value="TIF_eIF4e-like"/>
</dbReference>
<dbReference type="Gene3D" id="3.30.760.10">
    <property type="entry name" value="RNA Cap, Translation Initiation Factor Eif4e"/>
    <property type="match status" value="1"/>
</dbReference>